<dbReference type="Pfam" id="PF00582">
    <property type="entry name" value="Usp"/>
    <property type="match status" value="1"/>
</dbReference>
<dbReference type="Proteomes" id="UP000256709">
    <property type="component" value="Unassembled WGS sequence"/>
</dbReference>
<dbReference type="SUPFAM" id="SSF52402">
    <property type="entry name" value="Adenine nucleotide alpha hydrolases-like"/>
    <property type="match status" value="1"/>
</dbReference>
<dbReference type="InterPro" id="IPR006016">
    <property type="entry name" value="UspA"/>
</dbReference>
<gene>
    <name evidence="2" type="ORF">B7R21_15820</name>
</gene>
<accession>A0A3E0VDB1</accession>
<feature type="domain" description="UspA" evidence="1">
    <location>
        <begin position="24"/>
        <end position="157"/>
    </location>
</feature>
<reference evidence="2 3" key="1">
    <citation type="submission" date="2017-04" db="EMBL/GenBank/DDBJ databases">
        <title>Comparative genome analysis of Subtercola boreus.</title>
        <authorList>
            <person name="Cho Y.-J."/>
            <person name="Cho A."/>
            <person name="Kim O.-S."/>
            <person name="Lee J.-I."/>
        </authorList>
    </citation>
    <scope>NUCLEOTIDE SEQUENCE [LARGE SCALE GENOMIC DNA]</scope>
    <source>
        <strain evidence="2 3">P27444</strain>
    </source>
</reference>
<dbReference type="RefSeq" id="WP_116284177.1">
    <property type="nucleotide sequence ID" value="NZ_NBXA01000026.1"/>
</dbReference>
<dbReference type="AlphaFoldDB" id="A0A3E0VDB1"/>
<sequence length="161" mass="17137">MLAGVSHGPIALIPDHCTDTAAPVTVAVDGSPASVDTAVFAARDVALSGRELRMIYAWPIPPSWEDILPDSASLRKLKQTNQLILDRCREAVQAAVPCARISGELVRGPVVRSLLHVAACSSLFFIGSRQQHGLRRLLNGSVSHAVLLDLASPTIVVMART</sequence>
<name>A0A3E0VDB1_9MICO</name>
<dbReference type="OrthoDB" id="9772177at2"/>
<evidence type="ECO:0000259" key="1">
    <source>
        <dbReference type="Pfam" id="PF00582"/>
    </source>
</evidence>
<dbReference type="EMBL" id="NBXA01000026">
    <property type="protein sequence ID" value="RFA07639.1"/>
    <property type="molecule type" value="Genomic_DNA"/>
</dbReference>
<evidence type="ECO:0000313" key="2">
    <source>
        <dbReference type="EMBL" id="RFA07639.1"/>
    </source>
</evidence>
<protein>
    <recommendedName>
        <fullName evidence="1">UspA domain-containing protein</fullName>
    </recommendedName>
</protein>
<comment type="caution">
    <text evidence="2">The sequence shown here is derived from an EMBL/GenBank/DDBJ whole genome shotgun (WGS) entry which is preliminary data.</text>
</comment>
<organism evidence="2 3">
    <name type="scientific">Subtercola boreus</name>
    <dbReference type="NCBI Taxonomy" id="120213"/>
    <lineage>
        <taxon>Bacteria</taxon>
        <taxon>Bacillati</taxon>
        <taxon>Actinomycetota</taxon>
        <taxon>Actinomycetes</taxon>
        <taxon>Micrococcales</taxon>
        <taxon>Microbacteriaceae</taxon>
        <taxon>Subtercola</taxon>
    </lineage>
</organism>
<dbReference type="Gene3D" id="3.40.50.620">
    <property type="entry name" value="HUPs"/>
    <property type="match status" value="1"/>
</dbReference>
<evidence type="ECO:0000313" key="3">
    <source>
        <dbReference type="Proteomes" id="UP000256709"/>
    </source>
</evidence>
<proteinExistence type="predicted"/>
<dbReference type="InterPro" id="IPR014729">
    <property type="entry name" value="Rossmann-like_a/b/a_fold"/>
</dbReference>